<keyword evidence="10" id="KW-1185">Reference proteome</keyword>
<dbReference type="PROSITE" id="PS50045">
    <property type="entry name" value="SIGMA54_INTERACT_4"/>
    <property type="match status" value="1"/>
</dbReference>
<dbReference type="PRINTS" id="PR01590">
    <property type="entry name" value="HTHFIS"/>
</dbReference>
<evidence type="ECO:0000256" key="5">
    <source>
        <dbReference type="ARBA" id="ARBA00023163"/>
    </source>
</evidence>
<dbReference type="AlphaFoldDB" id="A0A5C7FCN6"/>
<dbReference type="InterPro" id="IPR009057">
    <property type="entry name" value="Homeodomain-like_sf"/>
</dbReference>
<dbReference type="PANTHER" id="PTHR32071:SF57">
    <property type="entry name" value="C4-DICARBOXYLATE TRANSPORT TRANSCRIPTIONAL REGULATORY PROTEIN DCTD"/>
    <property type="match status" value="1"/>
</dbReference>
<evidence type="ECO:0000259" key="7">
    <source>
        <dbReference type="PROSITE" id="PS50045"/>
    </source>
</evidence>
<dbReference type="InterPro" id="IPR001789">
    <property type="entry name" value="Sig_transdc_resp-reg_receiver"/>
</dbReference>
<dbReference type="InterPro" id="IPR003593">
    <property type="entry name" value="AAA+_ATPase"/>
</dbReference>
<dbReference type="Gene3D" id="1.10.8.60">
    <property type="match status" value="1"/>
</dbReference>
<keyword evidence="6" id="KW-0597">Phosphoprotein</keyword>
<dbReference type="SUPFAM" id="SSF52172">
    <property type="entry name" value="CheY-like"/>
    <property type="match status" value="1"/>
</dbReference>
<dbReference type="KEGG" id="ahal:FTX54_000255"/>
<dbReference type="PROSITE" id="PS00675">
    <property type="entry name" value="SIGMA54_INTERACT_1"/>
    <property type="match status" value="1"/>
</dbReference>
<dbReference type="Gene3D" id="3.40.50.300">
    <property type="entry name" value="P-loop containing nucleotide triphosphate hydrolases"/>
    <property type="match status" value="1"/>
</dbReference>
<keyword evidence="5" id="KW-0804">Transcription</keyword>
<sequence length="453" mass="51175">MKGSVLIIDDEPSICASLEFALENDYQVWSATDPTDAYTVLKEEKIDLCLVDLRIGKENGIEVLEKIKAFDPNTACIMITAHGTISSSVEALQKGAYSYLTKPLNMDELMAVIARAFQYLNLNEKVNYLTGELEKKYTREGFLARSEAMNKVFKLIEKVKQVNTNVLITGESGTGKELVARSLHFSGGRQQEHFEVVNCAAIPEQLLESELFGYEKGAFTGAVQAKAGKFEAAHKGTIFLDEIGDMPLNVQVKLLRVLQRKEITRLGSNRTLSLDVRVIAATNKNLKEEVQEGRFREDLYFRLNVIQIHLPPLRERMDDMILLASHFIHTINKELGIKIKGLTKQAENKLKLYSFPGNIRELRNIIESSMVIADGEYIDVEDLPETVESGQQTGLEKNISSDSKTLLTLKEVEKEQIKQALDYYNWHRKQTAEILGISERGLRDKIKLYELSP</sequence>
<dbReference type="InterPro" id="IPR025662">
    <property type="entry name" value="Sigma_54_int_dom_ATP-bd_1"/>
</dbReference>
<keyword evidence="2" id="KW-0067">ATP-binding</keyword>
<keyword evidence="3" id="KW-0805">Transcription regulation</keyword>
<dbReference type="PROSITE" id="PS00688">
    <property type="entry name" value="SIGMA54_INTERACT_3"/>
    <property type="match status" value="1"/>
</dbReference>
<evidence type="ECO:0000256" key="4">
    <source>
        <dbReference type="ARBA" id="ARBA00023125"/>
    </source>
</evidence>
<dbReference type="InterPro" id="IPR058031">
    <property type="entry name" value="AAA_lid_NorR"/>
</dbReference>
<dbReference type="Pfam" id="PF02954">
    <property type="entry name" value="HTH_8"/>
    <property type="match status" value="1"/>
</dbReference>
<dbReference type="Pfam" id="PF00158">
    <property type="entry name" value="Sigma54_activat"/>
    <property type="match status" value="1"/>
</dbReference>
<dbReference type="SMART" id="SM00382">
    <property type="entry name" value="AAA"/>
    <property type="match status" value="1"/>
</dbReference>
<name>A0A5C7FCN6_9BACI</name>
<dbReference type="InterPro" id="IPR025944">
    <property type="entry name" value="Sigma_54_int_dom_CS"/>
</dbReference>
<dbReference type="PROSITE" id="PS50110">
    <property type="entry name" value="RESPONSE_REGULATORY"/>
    <property type="match status" value="1"/>
</dbReference>
<dbReference type="PANTHER" id="PTHR32071">
    <property type="entry name" value="TRANSCRIPTIONAL REGULATORY PROTEIN"/>
    <property type="match status" value="1"/>
</dbReference>
<dbReference type="InterPro" id="IPR002078">
    <property type="entry name" value="Sigma_54_int"/>
</dbReference>
<keyword evidence="4" id="KW-0238">DNA-binding</keyword>
<feature type="modified residue" description="4-aspartylphosphate" evidence="6">
    <location>
        <position position="52"/>
    </location>
</feature>
<dbReference type="Pfam" id="PF00072">
    <property type="entry name" value="Response_reg"/>
    <property type="match status" value="1"/>
</dbReference>
<evidence type="ECO:0000256" key="3">
    <source>
        <dbReference type="ARBA" id="ARBA00023015"/>
    </source>
</evidence>
<accession>A0A5C7FCN6</accession>
<dbReference type="InterPro" id="IPR025943">
    <property type="entry name" value="Sigma_54_int_dom_ATP-bd_2"/>
</dbReference>
<dbReference type="OrthoDB" id="9771372at2"/>
<dbReference type="EMBL" id="CP144914">
    <property type="protein sequence ID" value="WWD80056.1"/>
    <property type="molecule type" value="Genomic_DNA"/>
</dbReference>
<evidence type="ECO:0000256" key="2">
    <source>
        <dbReference type="ARBA" id="ARBA00022840"/>
    </source>
</evidence>
<dbReference type="GO" id="GO:0006355">
    <property type="term" value="P:regulation of DNA-templated transcription"/>
    <property type="evidence" value="ECO:0007669"/>
    <property type="project" value="InterPro"/>
</dbReference>
<feature type="domain" description="Response regulatory" evidence="8">
    <location>
        <begin position="4"/>
        <end position="117"/>
    </location>
</feature>
<gene>
    <name evidence="9" type="ORF">FTX54_000255</name>
</gene>
<evidence type="ECO:0000256" key="6">
    <source>
        <dbReference type="PROSITE-ProRule" id="PRU00169"/>
    </source>
</evidence>
<reference evidence="9 10" key="1">
    <citation type="submission" date="2024-01" db="EMBL/GenBank/DDBJ databases">
        <title>Complete Genome Sequence of Alkalicoccus halolimnae BZ-SZ-XJ29T, a Moderately Halophilic Bacterium Isolated from a Salt Lake.</title>
        <authorList>
            <person name="Zhao B."/>
        </authorList>
    </citation>
    <scope>NUCLEOTIDE SEQUENCE [LARGE SCALE GENOMIC DNA]</scope>
    <source>
        <strain evidence="9 10">BZ-SZ-XJ29</strain>
    </source>
</reference>
<dbReference type="InterPro" id="IPR002197">
    <property type="entry name" value="HTH_Fis"/>
</dbReference>
<dbReference type="SMART" id="SM00448">
    <property type="entry name" value="REC"/>
    <property type="match status" value="1"/>
</dbReference>
<proteinExistence type="predicted"/>
<protein>
    <submittedName>
        <fullName evidence="9">Sigma-54 dependent transcriptional regulator</fullName>
    </submittedName>
</protein>
<dbReference type="RefSeq" id="WP_147805114.1">
    <property type="nucleotide sequence ID" value="NZ_CP144914.1"/>
</dbReference>
<dbReference type="SUPFAM" id="SSF46689">
    <property type="entry name" value="Homeodomain-like"/>
    <property type="match status" value="1"/>
</dbReference>
<evidence type="ECO:0000256" key="1">
    <source>
        <dbReference type="ARBA" id="ARBA00022741"/>
    </source>
</evidence>
<evidence type="ECO:0000313" key="10">
    <source>
        <dbReference type="Proteomes" id="UP000321816"/>
    </source>
</evidence>
<dbReference type="SUPFAM" id="SSF52540">
    <property type="entry name" value="P-loop containing nucleoside triphosphate hydrolases"/>
    <property type="match status" value="1"/>
</dbReference>
<keyword evidence="1" id="KW-0547">Nucleotide-binding</keyword>
<dbReference type="GO" id="GO:0005524">
    <property type="term" value="F:ATP binding"/>
    <property type="evidence" value="ECO:0007669"/>
    <property type="project" value="UniProtKB-KW"/>
</dbReference>
<dbReference type="GO" id="GO:0000160">
    <property type="term" value="P:phosphorelay signal transduction system"/>
    <property type="evidence" value="ECO:0007669"/>
    <property type="project" value="InterPro"/>
</dbReference>
<feature type="domain" description="Sigma-54 factor interaction" evidence="7">
    <location>
        <begin position="142"/>
        <end position="371"/>
    </location>
</feature>
<dbReference type="CDD" id="cd00009">
    <property type="entry name" value="AAA"/>
    <property type="match status" value="1"/>
</dbReference>
<dbReference type="InterPro" id="IPR027417">
    <property type="entry name" value="P-loop_NTPase"/>
</dbReference>
<dbReference type="GO" id="GO:0043565">
    <property type="term" value="F:sequence-specific DNA binding"/>
    <property type="evidence" value="ECO:0007669"/>
    <property type="project" value="InterPro"/>
</dbReference>
<dbReference type="FunFam" id="3.40.50.300:FF:000006">
    <property type="entry name" value="DNA-binding transcriptional regulator NtrC"/>
    <property type="match status" value="1"/>
</dbReference>
<evidence type="ECO:0000259" key="8">
    <source>
        <dbReference type="PROSITE" id="PS50110"/>
    </source>
</evidence>
<dbReference type="Proteomes" id="UP000321816">
    <property type="component" value="Chromosome"/>
</dbReference>
<dbReference type="Gene3D" id="1.10.10.60">
    <property type="entry name" value="Homeodomain-like"/>
    <property type="match status" value="1"/>
</dbReference>
<evidence type="ECO:0000313" key="9">
    <source>
        <dbReference type="EMBL" id="WWD80056.1"/>
    </source>
</evidence>
<organism evidence="9 10">
    <name type="scientific">Alkalicoccus halolimnae</name>
    <dbReference type="NCBI Taxonomy" id="1667239"/>
    <lineage>
        <taxon>Bacteria</taxon>
        <taxon>Bacillati</taxon>
        <taxon>Bacillota</taxon>
        <taxon>Bacilli</taxon>
        <taxon>Bacillales</taxon>
        <taxon>Bacillaceae</taxon>
        <taxon>Alkalicoccus</taxon>
    </lineage>
</organism>
<dbReference type="Gene3D" id="3.40.50.2300">
    <property type="match status" value="1"/>
</dbReference>
<dbReference type="InterPro" id="IPR011006">
    <property type="entry name" value="CheY-like_superfamily"/>
</dbReference>
<dbReference type="Pfam" id="PF25601">
    <property type="entry name" value="AAA_lid_14"/>
    <property type="match status" value="1"/>
</dbReference>
<dbReference type="PROSITE" id="PS00676">
    <property type="entry name" value="SIGMA54_INTERACT_2"/>
    <property type="match status" value="1"/>
</dbReference>